<proteinExistence type="predicted"/>
<dbReference type="PROSITE" id="PS50280">
    <property type="entry name" value="SET"/>
    <property type="match status" value="1"/>
</dbReference>
<evidence type="ECO:0000313" key="2">
    <source>
        <dbReference type="EMBL" id="GLI63619.1"/>
    </source>
</evidence>
<dbReference type="Pfam" id="PF00856">
    <property type="entry name" value="SET"/>
    <property type="match status" value="1"/>
</dbReference>
<feature type="domain" description="SET" evidence="1">
    <location>
        <begin position="67"/>
        <end position="269"/>
    </location>
</feature>
<keyword evidence="3" id="KW-1185">Reference proteome</keyword>
<reference evidence="2 3" key="1">
    <citation type="journal article" date="2023" name="IScience">
        <title>Expanded male sex-determining region conserved during the evolution of homothallism in the green alga Volvox.</title>
        <authorList>
            <person name="Yamamoto K."/>
            <person name="Matsuzaki R."/>
            <person name="Mahakham W."/>
            <person name="Heman W."/>
            <person name="Sekimoto H."/>
            <person name="Kawachi M."/>
            <person name="Minakuchi Y."/>
            <person name="Toyoda A."/>
            <person name="Nozaki H."/>
        </authorList>
    </citation>
    <scope>NUCLEOTIDE SEQUENCE [LARGE SCALE GENOMIC DNA]</scope>
    <source>
        <strain evidence="2 3">NIES-4468</strain>
    </source>
</reference>
<feature type="non-terminal residue" evidence="2">
    <location>
        <position position="1"/>
    </location>
</feature>
<dbReference type="Proteomes" id="UP001165090">
    <property type="component" value="Unassembled WGS sequence"/>
</dbReference>
<dbReference type="Gene3D" id="1.10.220.160">
    <property type="match status" value="1"/>
</dbReference>
<dbReference type="Gene3D" id="2.170.270.10">
    <property type="entry name" value="SET domain"/>
    <property type="match status" value="1"/>
</dbReference>
<protein>
    <recommendedName>
        <fullName evidence="1">SET domain-containing protein</fullName>
    </recommendedName>
</protein>
<dbReference type="InterPro" id="IPR053209">
    <property type="entry name" value="Gramillin-biosynth_MTr"/>
</dbReference>
<accession>A0ABQ5S2G0</accession>
<organism evidence="2 3">
    <name type="scientific">Volvox africanus</name>
    <dbReference type="NCBI Taxonomy" id="51714"/>
    <lineage>
        <taxon>Eukaryota</taxon>
        <taxon>Viridiplantae</taxon>
        <taxon>Chlorophyta</taxon>
        <taxon>core chlorophytes</taxon>
        <taxon>Chlorophyceae</taxon>
        <taxon>CS clade</taxon>
        <taxon>Chlamydomonadales</taxon>
        <taxon>Volvocaceae</taxon>
        <taxon>Volvox</taxon>
    </lineage>
</organism>
<dbReference type="PANTHER" id="PTHR47643">
    <property type="entry name" value="TPR DOMAIN PROTEIN (AFU_ORTHOLOGUE AFUA_5G12710)"/>
    <property type="match status" value="1"/>
</dbReference>
<dbReference type="InterPro" id="IPR001214">
    <property type="entry name" value="SET_dom"/>
</dbReference>
<dbReference type="SUPFAM" id="SSF82199">
    <property type="entry name" value="SET domain"/>
    <property type="match status" value="1"/>
</dbReference>
<sequence length="540" mass="58140">VENAVVILSVDLEKAKAMRTVRTLCPTQSGRRLGAVIVRQCSATFTDAAADPVWLDNLYCKAALTPPELQRAVHVAHLPSKGRGILANTDLEPGELLMVSKPLAYVTCPMGSIPSAEDLITVMKKSNYNTEELRILNSLFSGVDDEDNKDDTCSGLNLDDFKLSGIIGCNSFGEEFTDFPSYLARSHAHANGIDGNRNVVSGGAEHDTASWSNPPSGEEQVGHLGIFPSFSMLNHSCLPNAVNFVVGGRMLVVAARSIQKGSEVLINYLGRASLRPLEERQAQLAEGYYFSCDCPRCRAELYYCCTDVAEASGTTNPFGTLAECLQDFLARVDTRNSVLDQLGRAAAASVTTNDDGGDARAILDGLLDSVRQDVRKWDDHVQRAQPPLAAVLDEGMGPEVPQSWLHASAFDLYSQHAVLAEATGRRQEALAAVERQVAICEVVAPSSDLHMYLSVKLALLAQQQEQAEGGNGGGRDKGLVAGVQGQWEAKCGLEGGSDRVAAEWRRCRAVLQRRYGKGLSDGTLSTLLQEAVYGLSQVVV</sequence>
<gene>
    <name evidence="2" type="ORF">VaNZ11_006634</name>
</gene>
<dbReference type="PANTHER" id="PTHR47643:SF2">
    <property type="entry name" value="TPR DOMAIN PROTEIN (AFU_ORTHOLOGUE AFUA_5G12710)"/>
    <property type="match status" value="1"/>
</dbReference>
<dbReference type="InterPro" id="IPR046341">
    <property type="entry name" value="SET_dom_sf"/>
</dbReference>
<dbReference type="EMBL" id="BSDZ01000016">
    <property type="protein sequence ID" value="GLI63619.1"/>
    <property type="molecule type" value="Genomic_DNA"/>
</dbReference>
<name>A0ABQ5S2G0_9CHLO</name>
<evidence type="ECO:0000259" key="1">
    <source>
        <dbReference type="PROSITE" id="PS50280"/>
    </source>
</evidence>
<comment type="caution">
    <text evidence="2">The sequence shown here is derived from an EMBL/GenBank/DDBJ whole genome shotgun (WGS) entry which is preliminary data.</text>
</comment>
<dbReference type="SMART" id="SM00317">
    <property type="entry name" value="SET"/>
    <property type="match status" value="1"/>
</dbReference>
<evidence type="ECO:0000313" key="3">
    <source>
        <dbReference type="Proteomes" id="UP001165090"/>
    </source>
</evidence>